<organism evidence="1 2">
    <name type="scientific">Corynebacterium durum F0235</name>
    <dbReference type="NCBI Taxonomy" id="1035195"/>
    <lineage>
        <taxon>Bacteria</taxon>
        <taxon>Bacillati</taxon>
        <taxon>Actinomycetota</taxon>
        <taxon>Actinomycetes</taxon>
        <taxon>Mycobacteriales</taxon>
        <taxon>Corynebacteriaceae</taxon>
        <taxon>Corynebacterium</taxon>
    </lineage>
</organism>
<keyword evidence="2" id="KW-1185">Reference proteome</keyword>
<dbReference type="AlphaFoldDB" id="L1MD62"/>
<evidence type="ECO:0008006" key="3">
    <source>
        <dbReference type="Google" id="ProtNLM"/>
    </source>
</evidence>
<dbReference type="PATRIC" id="fig|1035195.3.peg.1913"/>
<dbReference type="SUPFAM" id="SSF53067">
    <property type="entry name" value="Actin-like ATPase domain"/>
    <property type="match status" value="1"/>
</dbReference>
<accession>L1MD62</accession>
<protein>
    <recommendedName>
        <fullName evidence="3">ROK family protein</fullName>
    </recommendedName>
</protein>
<name>L1MD62_9CORY</name>
<dbReference type="STRING" id="1035195.HMPREF9997_02135"/>
<gene>
    <name evidence="1" type="ORF">HMPREF9997_02135</name>
</gene>
<proteinExistence type="predicted"/>
<sequence length="275" mass="29305">MTRAVTALIQAQLVQERPDLIFSSGPGRPRVPVELAPSPRLHVGVSIFAHEYFVGYFDTKGRTVRHRQVPYTLSRTTPDKLWEHISTSIHLTGSSLGLPIANIGISTIGTVDDQGTVTMPLPGWGTINCTEKLLTEFGAPVSVADIATSLAAAELFSAPTGPVPPTLVLVADDTFSAATIVDGVAAPIKSTQPTTVQALIDAATPVVHEANIQRIILAGASFVRDQDLRSHVGQKLSTSGKDTIELRLIPERELEMRSAARAIALDRCIAHPVAS</sequence>
<dbReference type="InterPro" id="IPR043129">
    <property type="entry name" value="ATPase_NBD"/>
</dbReference>
<evidence type="ECO:0000313" key="1">
    <source>
        <dbReference type="EMBL" id="EKX88909.1"/>
    </source>
</evidence>
<dbReference type="Proteomes" id="UP000010445">
    <property type="component" value="Unassembled WGS sequence"/>
</dbReference>
<dbReference type="eggNOG" id="COG1846">
    <property type="taxonomic scope" value="Bacteria"/>
</dbReference>
<comment type="caution">
    <text evidence="1">The sequence shown here is derived from an EMBL/GenBank/DDBJ whole genome shotgun (WGS) entry which is preliminary data.</text>
</comment>
<evidence type="ECO:0000313" key="2">
    <source>
        <dbReference type="Proteomes" id="UP000010445"/>
    </source>
</evidence>
<dbReference type="EMBL" id="AMEM01000034">
    <property type="protein sequence ID" value="EKX88909.1"/>
    <property type="molecule type" value="Genomic_DNA"/>
</dbReference>
<dbReference type="HOGENOM" id="CLU_060911_0_0_11"/>
<dbReference type="Gene3D" id="3.30.420.40">
    <property type="match status" value="1"/>
</dbReference>
<reference evidence="1 2" key="1">
    <citation type="submission" date="2012-05" db="EMBL/GenBank/DDBJ databases">
        <authorList>
            <person name="Weinstock G."/>
            <person name="Sodergren E."/>
            <person name="Lobos E.A."/>
            <person name="Fulton L."/>
            <person name="Fulton R."/>
            <person name="Courtney L."/>
            <person name="Fronick C."/>
            <person name="O'Laughlin M."/>
            <person name="Godfrey J."/>
            <person name="Wilson R.M."/>
            <person name="Miner T."/>
            <person name="Farmer C."/>
            <person name="Delehaunty K."/>
            <person name="Cordes M."/>
            <person name="Minx P."/>
            <person name="Tomlinson C."/>
            <person name="Chen J."/>
            <person name="Wollam A."/>
            <person name="Pepin K.H."/>
            <person name="Bhonagiri V."/>
            <person name="Zhang X."/>
            <person name="Suruliraj S."/>
            <person name="Warren W."/>
            <person name="Mitreva M."/>
            <person name="Mardis E.R."/>
            <person name="Wilson R.K."/>
        </authorList>
    </citation>
    <scope>NUCLEOTIDE SEQUENCE [LARGE SCALE GENOMIC DNA]</scope>
    <source>
        <strain evidence="1 2">F0235</strain>
    </source>
</reference>